<name>A0A7W9AKF4_9SPHN</name>
<dbReference type="InterPro" id="IPR027417">
    <property type="entry name" value="P-loop_NTPase"/>
</dbReference>
<dbReference type="Proteomes" id="UP000549617">
    <property type="component" value="Unassembled WGS sequence"/>
</dbReference>
<dbReference type="RefSeq" id="WP_184020658.1">
    <property type="nucleotide sequence ID" value="NZ_JACIJC010000005.1"/>
</dbReference>
<dbReference type="EMBL" id="JACIJC010000005">
    <property type="protein sequence ID" value="MBB5687314.1"/>
    <property type="molecule type" value="Genomic_DNA"/>
</dbReference>
<dbReference type="GO" id="GO:0016020">
    <property type="term" value="C:membrane"/>
    <property type="evidence" value="ECO:0007669"/>
    <property type="project" value="InterPro"/>
</dbReference>
<reference evidence="1 2" key="1">
    <citation type="submission" date="2020-08" db="EMBL/GenBank/DDBJ databases">
        <title>Genomic Encyclopedia of Type Strains, Phase IV (KMG-IV): sequencing the most valuable type-strain genomes for metagenomic binning, comparative biology and taxonomic classification.</title>
        <authorList>
            <person name="Goeker M."/>
        </authorList>
    </citation>
    <scope>NUCLEOTIDE SEQUENCE [LARGE SCALE GENOMIC DNA]</scope>
    <source>
        <strain evidence="1 2">DSM 25079</strain>
    </source>
</reference>
<dbReference type="AlphaFoldDB" id="A0A7W9AKF4"/>
<evidence type="ECO:0000313" key="2">
    <source>
        <dbReference type="Proteomes" id="UP000549617"/>
    </source>
</evidence>
<accession>A0A7W9AKF4</accession>
<protein>
    <recommendedName>
        <fullName evidence="3">Sulfotransferase family protein</fullName>
    </recommendedName>
</protein>
<sequence>MKKQIERWIAHSLFDVHLRSDFRERLCDMGWRLPLDGGRRARLGAIRAAGALFIHIPKNAGTSISNALYGRQIKHASLRYYESVAPDLLENVPSFAILRDPVQRFLSAYHFGRAGGSRLKPISEPFATRYRAFRSIDDALDHLESAASLYHVDHIFRPQSWYISRRDGTIAIDRLLMLEDGQSVARFLKPFDIHRLEHLNRGAGDKIALSPHQLARVQRLYALDFALVDFCRNGPPMRNVAAIAEAARRRESTG</sequence>
<dbReference type="InterPro" id="IPR005331">
    <property type="entry name" value="Sulfotransferase"/>
</dbReference>
<evidence type="ECO:0000313" key="1">
    <source>
        <dbReference type="EMBL" id="MBB5687314.1"/>
    </source>
</evidence>
<dbReference type="GO" id="GO:0008146">
    <property type="term" value="F:sulfotransferase activity"/>
    <property type="evidence" value="ECO:0007669"/>
    <property type="project" value="InterPro"/>
</dbReference>
<proteinExistence type="predicted"/>
<keyword evidence="2" id="KW-1185">Reference proteome</keyword>
<comment type="caution">
    <text evidence="1">The sequence shown here is derived from an EMBL/GenBank/DDBJ whole genome shotgun (WGS) entry which is preliminary data.</text>
</comment>
<dbReference type="Gene3D" id="3.40.50.300">
    <property type="entry name" value="P-loop containing nucleotide triphosphate hydrolases"/>
    <property type="match status" value="1"/>
</dbReference>
<organism evidence="1 2">
    <name type="scientific">Sphingobium boeckii</name>
    <dbReference type="NCBI Taxonomy" id="1082345"/>
    <lineage>
        <taxon>Bacteria</taxon>
        <taxon>Pseudomonadati</taxon>
        <taxon>Pseudomonadota</taxon>
        <taxon>Alphaproteobacteria</taxon>
        <taxon>Sphingomonadales</taxon>
        <taxon>Sphingomonadaceae</taxon>
        <taxon>Sphingobium</taxon>
    </lineage>
</organism>
<gene>
    <name evidence="1" type="ORF">FHS49_003342</name>
</gene>
<dbReference type="Pfam" id="PF03567">
    <property type="entry name" value="Sulfotransfer_2"/>
    <property type="match status" value="1"/>
</dbReference>
<evidence type="ECO:0008006" key="3">
    <source>
        <dbReference type="Google" id="ProtNLM"/>
    </source>
</evidence>